<feature type="transmembrane region" description="Helical" evidence="1">
    <location>
        <begin position="97"/>
        <end position="115"/>
    </location>
</feature>
<accession>A0A022R640</accession>
<name>A0A022R640_ERYGU</name>
<sequence>MFALFNYSLTLQHKKEEEMKYLQSLMIIALLSLSLFSLPIIANYDSNNSKEMSLQQRRRQQQRLHISHSDHKQVHVHIKRRGGSKGGGSSAVALKSSVFQVYSLLGFSVFFALFFL</sequence>
<evidence type="ECO:0000313" key="2">
    <source>
        <dbReference type="EMBL" id="EYU34335.1"/>
    </source>
</evidence>
<proteinExistence type="predicted"/>
<feature type="transmembrane region" description="Helical" evidence="1">
    <location>
        <begin position="21"/>
        <end position="42"/>
    </location>
</feature>
<keyword evidence="1" id="KW-0472">Membrane</keyword>
<keyword evidence="1" id="KW-1133">Transmembrane helix</keyword>
<evidence type="ECO:0000313" key="3">
    <source>
        <dbReference type="Proteomes" id="UP000030748"/>
    </source>
</evidence>
<dbReference type="EMBL" id="KI630707">
    <property type="protein sequence ID" value="EYU34335.1"/>
    <property type="molecule type" value="Genomic_DNA"/>
</dbReference>
<keyword evidence="3" id="KW-1185">Reference proteome</keyword>
<dbReference type="Proteomes" id="UP000030748">
    <property type="component" value="Unassembled WGS sequence"/>
</dbReference>
<organism evidence="2 3">
    <name type="scientific">Erythranthe guttata</name>
    <name type="common">Yellow monkey flower</name>
    <name type="synonym">Mimulus guttatus</name>
    <dbReference type="NCBI Taxonomy" id="4155"/>
    <lineage>
        <taxon>Eukaryota</taxon>
        <taxon>Viridiplantae</taxon>
        <taxon>Streptophyta</taxon>
        <taxon>Embryophyta</taxon>
        <taxon>Tracheophyta</taxon>
        <taxon>Spermatophyta</taxon>
        <taxon>Magnoliopsida</taxon>
        <taxon>eudicotyledons</taxon>
        <taxon>Gunneridae</taxon>
        <taxon>Pentapetalae</taxon>
        <taxon>asterids</taxon>
        <taxon>lamiids</taxon>
        <taxon>Lamiales</taxon>
        <taxon>Phrymaceae</taxon>
        <taxon>Erythranthe</taxon>
    </lineage>
</organism>
<evidence type="ECO:0008006" key="4">
    <source>
        <dbReference type="Google" id="ProtNLM"/>
    </source>
</evidence>
<gene>
    <name evidence="2" type="ORF">MIMGU_mgv1a016573mg</name>
</gene>
<keyword evidence="1" id="KW-0812">Transmembrane</keyword>
<evidence type="ECO:0000256" key="1">
    <source>
        <dbReference type="SAM" id="Phobius"/>
    </source>
</evidence>
<reference evidence="2 3" key="1">
    <citation type="journal article" date="2013" name="Proc. Natl. Acad. Sci. U.S.A.">
        <title>Fine-scale variation in meiotic recombination in Mimulus inferred from population shotgun sequencing.</title>
        <authorList>
            <person name="Hellsten U."/>
            <person name="Wright K.M."/>
            <person name="Jenkins J."/>
            <person name="Shu S."/>
            <person name="Yuan Y."/>
            <person name="Wessler S.R."/>
            <person name="Schmutz J."/>
            <person name="Willis J.H."/>
            <person name="Rokhsar D.S."/>
        </authorList>
    </citation>
    <scope>NUCLEOTIDE SEQUENCE [LARGE SCALE GENOMIC DNA]</scope>
    <source>
        <strain evidence="3">cv. DUN x IM62</strain>
    </source>
</reference>
<dbReference type="AlphaFoldDB" id="A0A022R640"/>
<protein>
    <recommendedName>
        <fullName evidence="4">Transmembrane protein</fullName>
    </recommendedName>
</protein>